<evidence type="ECO:0000256" key="9">
    <source>
        <dbReference type="ARBA" id="ARBA00023306"/>
    </source>
</evidence>
<comment type="PTM">
    <text evidence="11">Carboxylation is probably crucial for Mg(2+) binding and, consequently, for the gamma-phosphate positioning of ATP.</text>
</comment>
<dbReference type="NCBIfam" id="NF001124">
    <property type="entry name" value="PRK00139.1-2"/>
    <property type="match status" value="1"/>
</dbReference>
<dbReference type="NCBIfam" id="TIGR01085">
    <property type="entry name" value="murE"/>
    <property type="match status" value="1"/>
</dbReference>
<dbReference type="Gene3D" id="3.90.190.20">
    <property type="entry name" value="Mur ligase, C-terminal domain"/>
    <property type="match status" value="1"/>
</dbReference>
<comment type="similarity">
    <text evidence="1 11">Belongs to the MurCDEF family. MurE subfamily.</text>
</comment>
<feature type="domain" description="Mur ligase C-terminal" evidence="14">
    <location>
        <begin position="343"/>
        <end position="469"/>
    </location>
</feature>
<feature type="short sequence motif" description="Meso-diaminopimelate recognition motif" evidence="11">
    <location>
        <begin position="416"/>
        <end position="419"/>
    </location>
</feature>
<dbReference type="SUPFAM" id="SSF53623">
    <property type="entry name" value="MurD-like peptide ligases, catalytic domain"/>
    <property type="match status" value="1"/>
</dbReference>
<dbReference type="GO" id="GO:0000287">
    <property type="term" value="F:magnesium ion binding"/>
    <property type="evidence" value="ECO:0007669"/>
    <property type="project" value="UniProtKB-UniRule"/>
</dbReference>
<accession>A0A916QLV0</accession>
<feature type="binding site" evidence="11">
    <location>
        <position position="471"/>
    </location>
    <ligand>
        <name>meso-2,6-diaminopimelate</name>
        <dbReference type="ChEBI" id="CHEBI:57791"/>
    </ligand>
</feature>
<keyword evidence="9 11" id="KW-0131">Cell cycle</keyword>
<reference evidence="16" key="2">
    <citation type="submission" date="2020-09" db="EMBL/GenBank/DDBJ databases">
        <authorList>
            <person name="Sun Q."/>
            <person name="Zhou Y."/>
        </authorList>
    </citation>
    <scope>NUCLEOTIDE SEQUENCE</scope>
    <source>
        <strain evidence="16">CGMCC 1.15425</strain>
    </source>
</reference>
<dbReference type="GO" id="GO:0008765">
    <property type="term" value="F:UDP-N-acetylmuramoylalanyl-D-glutamate-2,6-diaminopimelate ligase activity"/>
    <property type="evidence" value="ECO:0007669"/>
    <property type="project" value="UniProtKB-UniRule"/>
</dbReference>
<dbReference type="GO" id="GO:0008360">
    <property type="term" value="P:regulation of cell shape"/>
    <property type="evidence" value="ECO:0007669"/>
    <property type="project" value="UniProtKB-KW"/>
</dbReference>
<dbReference type="HAMAP" id="MF_00208">
    <property type="entry name" value="MurE"/>
    <property type="match status" value="1"/>
</dbReference>
<evidence type="ECO:0000313" key="16">
    <source>
        <dbReference type="EMBL" id="GFZ78781.1"/>
    </source>
</evidence>
<feature type="binding site" evidence="11">
    <location>
        <position position="188"/>
    </location>
    <ligand>
        <name>UDP-N-acetyl-alpha-D-muramoyl-L-alanyl-D-glutamate</name>
        <dbReference type="ChEBI" id="CHEBI:83900"/>
    </ligand>
</feature>
<evidence type="ECO:0000256" key="7">
    <source>
        <dbReference type="ARBA" id="ARBA00022960"/>
    </source>
</evidence>
<evidence type="ECO:0000256" key="10">
    <source>
        <dbReference type="ARBA" id="ARBA00023316"/>
    </source>
</evidence>
<dbReference type="Gene3D" id="3.40.1390.10">
    <property type="entry name" value="MurE/MurF, N-terminal domain"/>
    <property type="match status" value="1"/>
</dbReference>
<dbReference type="InterPro" id="IPR035911">
    <property type="entry name" value="MurE/MurF_N"/>
</dbReference>
<evidence type="ECO:0000259" key="14">
    <source>
        <dbReference type="Pfam" id="PF02875"/>
    </source>
</evidence>
<dbReference type="NCBIfam" id="NF001126">
    <property type="entry name" value="PRK00139.1-4"/>
    <property type="match status" value="1"/>
</dbReference>
<evidence type="ECO:0000256" key="3">
    <source>
        <dbReference type="ARBA" id="ARBA00022598"/>
    </source>
</evidence>
<keyword evidence="17" id="KW-1185">Reference proteome</keyword>
<dbReference type="Pfam" id="PF01225">
    <property type="entry name" value="Mur_ligase"/>
    <property type="match status" value="1"/>
</dbReference>
<keyword evidence="10 11" id="KW-0961">Cell wall biogenesis/degradation</keyword>
<dbReference type="EC" id="6.3.2.13" evidence="11"/>
<feature type="binding site" evidence="11">
    <location>
        <position position="33"/>
    </location>
    <ligand>
        <name>UDP-N-acetyl-alpha-D-muramoyl-L-alanyl-D-glutamate</name>
        <dbReference type="ChEBI" id="CHEBI:83900"/>
    </ligand>
</feature>
<evidence type="ECO:0000256" key="8">
    <source>
        <dbReference type="ARBA" id="ARBA00022984"/>
    </source>
</evidence>
<organism evidence="16 17">
    <name type="scientific">Pseudohongiella nitratireducens</name>
    <dbReference type="NCBI Taxonomy" id="1768907"/>
    <lineage>
        <taxon>Bacteria</taxon>
        <taxon>Pseudomonadati</taxon>
        <taxon>Pseudomonadota</taxon>
        <taxon>Gammaproteobacteria</taxon>
        <taxon>Pseudomonadales</taxon>
        <taxon>Pseudohongiellaceae</taxon>
        <taxon>Pseudohongiella</taxon>
    </lineage>
</organism>
<dbReference type="GO" id="GO:0004326">
    <property type="term" value="F:tetrahydrofolylpolyglutamate synthase activity"/>
    <property type="evidence" value="ECO:0007669"/>
    <property type="project" value="InterPro"/>
</dbReference>
<dbReference type="InterPro" id="IPR018109">
    <property type="entry name" value="Folylpolyglutamate_synth_CS"/>
</dbReference>
<dbReference type="GO" id="GO:0051301">
    <property type="term" value="P:cell division"/>
    <property type="evidence" value="ECO:0007669"/>
    <property type="project" value="UniProtKB-KW"/>
</dbReference>
<gene>
    <name evidence="11 16" type="primary">murE</name>
    <name evidence="16" type="ORF">GCM10011403_22370</name>
</gene>
<comment type="function">
    <text evidence="11">Catalyzes the addition of meso-diaminopimelic acid to the nucleotide precursor UDP-N-acetylmuramoyl-L-alanyl-D-glutamate (UMAG) in the biosynthesis of bacterial cell-wall peptidoglycan.</text>
</comment>
<keyword evidence="4 11" id="KW-0132">Cell division</keyword>
<evidence type="ECO:0000259" key="13">
    <source>
        <dbReference type="Pfam" id="PF01225"/>
    </source>
</evidence>
<dbReference type="RefSeq" id="WP_068810376.1">
    <property type="nucleotide sequence ID" value="NZ_BMIY01000009.1"/>
</dbReference>
<feature type="binding site" evidence="11">
    <location>
        <begin position="416"/>
        <end position="419"/>
    </location>
    <ligand>
        <name>meso-2,6-diaminopimelate</name>
        <dbReference type="ChEBI" id="CHEBI:57791"/>
    </ligand>
</feature>
<dbReference type="SUPFAM" id="SSF63418">
    <property type="entry name" value="MurE/MurF N-terminal domain"/>
    <property type="match status" value="1"/>
</dbReference>
<keyword evidence="7 11" id="KW-0133">Cell shape</keyword>
<dbReference type="AlphaFoldDB" id="A0A916QLV0"/>
<protein>
    <recommendedName>
        <fullName evidence="11">UDP-N-acetylmuramoyl-L-alanyl-D-glutamate--2,6-diaminopimelate ligase</fullName>
        <ecNumber evidence="11">6.3.2.13</ecNumber>
    </recommendedName>
    <alternativeName>
        <fullName evidence="11">Meso-A2pm-adding enzyme</fullName>
    </alternativeName>
    <alternativeName>
        <fullName evidence="11">Meso-diaminopimelate-adding enzyme</fullName>
    </alternativeName>
    <alternativeName>
        <fullName evidence="11">UDP-MurNAc-L-Ala-D-Glu:meso-diaminopimelate ligase</fullName>
    </alternativeName>
    <alternativeName>
        <fullName evidence="11">UDP-MurNAc-tripeptide synthetase</fullName>
    </alternativeName>
    <alternativeName>
        <fullName evidence="11">UDP-N-acetylmuramyl-tripeptide synthetase</fullName>
    </alternativeName>
</protein>
<dbReference type="PANTHER" id="PTHR23135:SF4">
    <property type="entry name" value="UDP-N-ACETYLMURAMOYL-L-ALANYL-D-GLUTAMATE--2,6-DIAMINOPIMELATE LIGASE MURE HOMOLOG, CHLOROPLASTIC"/>
    <property type="match status" value="1"/>
</dbReference>
<dbReference type="SUPFAM" id="SSF53244">
    <property type="entry name" value="MurD-like peptide ligases, peptide-binding domain"/>
    <property type="match status" value="1"/>
</dbReference>
<feature type="domain" description="Mur ligase N-terminal catalytic" evidence="13">
    <location>
        <begin position="25"/>
        <end position="102"/>
    </location>
</feature>
<feature type="binding site" evidence="11">
    <location>
        <position position="196"/>
    </location>
    <ligand>
        <name>UDP-N-acetyl-alpha-D-muramoyl-L-alanyl-D-glutamate</name>
        <dbReference type="ChEBI" id="CHEBI:83900"/>
    </ligand>
</feature>
<keyword evidence="6 11" id="KW-0067">ATP-binding</keyword>
<reference evidence="16" key="1">
    <citation type="journal article" date="2014" name="Int. J. Syst. Evol. Microbiol.">
        <title>Complete genome sequence of Corynebacterium casei LMG S-19264T (=DSM 44701T), isolated from a smear-ripened cheese.</title>
        <authorList>
            <consortium name="US DOE Joint Genome Institute (JGI-PGF)"/>
            <person name="Walter F."/>
            <person name="Albersmeier A."/>
            <person name="Kalinowski J."/>
            <person name="Ruckert C."/>
        </authorList>
    </citation>
    <scope>NUCLEOTIDE SEQUENCE</scope>
    <source>
        <strain evidence="16">CGMCC 1.15425</strain>
    </source>
</reference>
<keyword evidence="8 11" id="KW-0573">Peptidoglycan synthesis</keyword>
<evidence type="ECO:0000256" key="1">
    <source>
        <dbReference type="ARBA" id="ARBA00005898"/>
    </source>
</evidence>
<sequence length="502" mass="53844">MTELSTLLEPSLNQALVDMGCPDIEITGIVQDSRQVREGNLYLALFGRHHDARDYVPAAISSGAAAVIVQAGGDWETHYRDSSGIPVLVVDDLRTKIGVMASRYYGCPSEKMSVIGITGTNGKTSCTQFVAQILSGLGKQCGVVGTMGAGIYPALSDTGYTTPDAIALQACLSELSGAGAGYVAMEVSSQGLHQYRTAGTKTDIAVFTNLTRDHIDYHGSMEAYAACKRRLFEQTELKTGIVNADDQYAVMMLDALPRTANSLTYSMASQRADIYASSLSFDTSGYQATVVTPWGETELKGKLLGAFNFSNVLTSLATVMSLGEKFSLAEVATQIESLLPVTGRMELVGTCDGVAAVVDYAHTPAGLECALQAVRQHARGQVWCVFGCGGDRDNGKRPMMAEVAERYATQIVVTDDNPRMEDPDQIITQIMRGFSSDKSVVVQRDRSLAIDHAIQQAKSGDVVLIAGKGHETYQDVAGKRSVFSDAAQARLAIRRREVANDL</sequence>
<feature type="binding site" evidence="11">
    <location>
        <position position="467"/>
    </location>
    <ligand>
        <name>meso-2,6-diaminopimelate</name>
        <dbReference type="ChEBI" id="CHEBI:57791"/>
    </ligand>
</feature>
<evidence type="ECO:0000256" key="5">
    <source>
        <dbReference type="ARBA" id="ARBA00022741"/>
    </source>
</evidence>
<feature type="binding site" evidence="11">
    <location>
        <position position="194"/>
    </location>
    <ligand>
        <name>UDP-N-acetyl-alpha-D-muramoyl-L-alanyl-D-glutamate</name>
        <dbReference type="ChEBI" id="CHEBI:83900"/>
    </ligand>
</feature>
<evidence type="ECO:0000256" key="2">
    <source>
        <dbReference type="ARBA" id="ARBA00022490"/>
    </source>
</evidence>
<evidence type="ECO:0000313" key="17">
    <source>
        <dbReference type="Proteomes" id="UP000627715"/>
    </source>
</evidence>
<comment type="caution">
    <text evidence="16">The sequence shown here is derived from an EMBL/GenBank/DDBJ whole genome shotgun (WGS) entry which is preliminary data.</text>
</comment>
<dbReference type="Proteomes" id="UP000627715">
    <property type="component" value="Unassembled WGS sequence"/>
</dbReference>
<keyword evidence="2 11" id="KW-0963">Cytoplasm</keyword>
<dbReference type="PANTHER" id="PTHR23135">
    <property type="entry name" value="MUR LIGASE FAMILY MEMBER"/>
    <property type="match status" value="1"/>
</dbReference>
<feature type="modified residue" description="N6-carboxylysine" evidence="11">
    <location>
        <position position="228"/>
    </location>
</feature>
<evidence type="ECO:0000256" key="12">
    <source>
        <dbReference type="RuleBase" id="RU004135"/>
    </source>
</evidence>
<dbReference type="Gene3D" id="3.40.1190.10">
    <property type="entry name" value="Mur-like, catalytic domain"/>
    <property type="match status" value="1"/>
</dbReference>
<dbReference type="InterPro" id="IPR004101">
    <property type="entry name" value="Mur_ligase_C"/>
</dbReference>
<comment type="catalytic activity">
    <reaction evidence="11">
        <text>UDP-N-acetyl-alpha-D-muramoyl-L-alanyl-D-glutamate + meso-2,6-diaminopimelate + ATP = UDP-N-acetyl-alpha-D-muramoyl-L-alanyl-gamma-D-glutamyl-meso-2,6-diaminopimelate + ADP + phosphate + H(+)</text>
        <dbReference type="Rhea" id="RHEA:23676"/>
        <dbReference type="ChEBI" id="CHEBI:15378"/>
        <dbReference type="ChEBI" id="CHEBI:30616"/>
        <dbReference type="ChEBI" id="CHEBI:43474"/>
        <dbReference type="ChEBI" id="CHEBI:57791"/>
        <dbReference type="ChEBI" id="CHEBI:83900"/>
        <dbReference type="ChEBI" id="CHEBI:83905"/>
        <dbReference type="ChEBI" id="CHEBI:456216"/>
        <dbReference type="EC" id="6.3.2.13"/>
    </reaction>
</comment>
<comment type="pathway">
    <text evidence="11 12">Cell wall biogenesis; peptidoglycan biosynthesis.</text>
</comment>
<dbReference type="GO" id="GO:0005737">
    <property type="term" value="C:cytoplasm"/>
    <property type="evidence" value="ECO:0007669"/>
    <property type="project" value="UniProtKB-SubCell"/>
</dbReference>
<dbReference type="GO" id="GO:0005524">
    <property type="term" value="F:ATP binding"/>
    <property type="evidence" value="ECO:0007669"/>
    <property type="project" value="UniProtKB-UniRule"/>
</dbReference>
<dbReference type="PROSITE" id="PS01011">
    <property type="entry name" value="FOLYLPOLYGLU_SYNT_1"/>
    <property type="match status" value="1"/>
</dbReference>
<evidence type="ECO:0000256" key="4">
    <source>
        <dbReference type="ARBA" id="ARBA00022618"/>
    </source>
</evidence>
<dbReference type="Pfam" id="PF08245">
    <property type="entry name" value="Mur_ligase_M"/>
    <property type="match status" value="1"/>
</dbReference>
<dbReference type="InterPro" id="IPR036565">
    <property type="entry name" value="Mur-like_cat_sf"/>
</dbReference>
<dbReference type="InterPro" id="IPR000713">
    <property type="entry name" value="Mur_ligase_N"/>
</dbReference>
<dbReference type="InterPro" id="IPR036615">
    <property type="entry name" value="Mur_ligase_C_dom_sf"/>
</dbReference>
<keyword evidence="3 11" id="KW-0436">Ligase</keyword>
<dbReference type="EMBL" id="BMIY01000009">
    <property type="protein sequence ID" value="GFZ78781.1"/>
    <property type="molecule type" value="Genomic_DNA"/>
</dbReference>
<comment type="cofactor">
    <cofactor evidence="11">
        <name>Mg(2+)</name>
        <dbReference type="ChEBI" id="CHEBI:18420"/>
    </cofactor>
</comment>
<dbReference type="OrthoDB" id="9800958at2"/>
<dbReference type="InterPro" id="IPR005761">
    <property type="entry name" value="UDP-N-AcMur-Glu-dNH2Pim_ligase"/>
</dbReference>
<keyword evidence="11" id="KW-0460">Magnesium</keyword>
<dbReference type="GO" id="GO:0071555">
    <property type="term" value="P:cell wall organization"/>
    <property type="evidence" value="ECO:0007669"/>
    <property type="project" value="UniProtKB-KW"/>
</dbReference>
<feature type="binding site" evidence="11">
    <location>
        <begin position="161"/>
        <end position="162"/>
    </location>
    <ligand>
        <name>UDP-N-acetyl-alpha-D-muramoyl-L-alanyl-D-glutamate</name>
        <dbReference type="ChEBI" id="CHEBI:83900"/>
    </ligand>
</feature>
<evidence type="ECO:0000256" key="11">
    <source>
        <dbReference type="HAMAP-Rule" id="MF_00208"/>
    </source>
</evidence>
<dbReference type="InterPro" id="IPR013221">
    <property type="entry name" value="Mur_ligase_cen"/>
</dbReference>
<comment type="subcellular location">
    <subcellularLocation>
        <location evidence="11 12">Cytoplasm</location>
    </subcellularLocation>
</comment>
<evidence type="ECO:0000259" key="15">
    <source>
        <dbReference type="Pfam" id="PF08245"/>
    </source>
</evidence>
<feature type="domain" description="Mur ligase central" evidence="15">
    <location>
        <begin position="117"/>
        <end position="318"/>
    </location>
</feature>
<comment type="caution">
    <text evidence="11">Lacks conserved residue(s) required for the propagation of feature annotation.</text>
</comment>
<name>A0A916QLV0_9GAMM</name>
<keyword evidence="5 11" id="KW-0547">Nucleotide-binding</keyword>
<evidence type="ECO:0000256" key="6">
    <source>
        <dbReference type="ARBA" id="ARBA00022840"/>
    </source>
</evidence>
<dbReference type="Pfam" id="PF02875">
    <property type="entry name" value="Mur_ligase_C"/>
    <property type="match status" value="1"/>
</dbReference>
<feature type="binding site" evidence="11">
    <location>
        <begin position="119"/>
        <end position="125"/>
    </location>
    <ligand>
        <name>ATP</name>
        <dbReference type="ChEBI" id="CHEBI:30616"/>
    </ligand>
</feature>
<feature type="binding site" evidence="11">
    <location>
        <position position="392"/>
    </location>
    <ligand>
        <name>meso-2,6-diaminopimelate</name>
        <dbReference type="ChEBI" id="CHEBI:57791"/>
    </ligand>
</feature>
<dbReference type="GO" id="GO:0009252">
    <property type="term" value="P:peptidoglycan biosynthetic process"/>
    <property type="evidence" value="ECO:0007669"/>
    <property type="project" value="UniProtKB-UniRule"/>
</dbReference>
<proteinExistence type="inferred from homology"/>